<sequence>MRTIFLASLRTFGRRYIAAQIAVSASVALIVVIGVLIAGARAGIMAADGAPYRKADYVIRAPKDDPQRRPSCCPGTLNTAAAIDLIARLGENASGLGRVALPLRRQDGAPLRSGNLRDETTVGPIANAKELRWQALVTGRLPAGIGEVVLHVWDANAMNIAIGDRILVGEGPTVAPLEVVGFVESPTTWTQASMYVTWRQYLQWRDHPTFHIGSVAVRGKIGRLPQGMTAYAPEAYVTESLARLNNGTDALALLLLLFVCVALFISIMVVANTFSILFAQRCRDFALLRCVGATKRQVTSSVWREAAVIALVASAAGTLIGVALGYGLIPLVNALAPRTPMGFPRFPAFWLLGASALGLVVTMIASLVPTRRAVQMSPLAAMRPDVPVDIHTAPGRFQLALAVALLVTGLVSLAFAMIEDSKVLMVAGGASVIVTILLIGPLFIPPMVTACGTLLGRYGRLAAANAARNPRRTATTTTALLIGVTMTTAVLTGLATWRTAIDAHRDTRLPIDVALTSLNKPISTTLLTQVRQTAGVEHAIAVNGAVARMTGLDAPIPVLAARNAEQVARDGGRFTKVAPGTIALDLDSFASRGGTLRIRPGSRVTVRVGNRQADLRVVLLSGWGKAGVIAPETLKLLTDSPEPHVIWARGSRGANWLQLVDDLDELADATGGTIEDRLQARAAGNRQLDVLEWSALGLLGISVAIALVGIANTLGLSVLERARENALLRALGLTRKQLRQILAAEALLLSVVATLLGMSIGIVFAWVGFETFVVRALRAATMEVPWISLSVVMLVVALAGLLSSIIPGRQAAAVPPAAGLLLD</sequence>
<organism evidence="9 10">
    <name type="scientific">Allosphingosinicella deserti</name>
    <dbReference type="NCBI Taxonomy" id="2116704"/>
    <lineage>
        <taxon>Bacteria</taxon>
        <taxon>Pseudomonadati</taxon>
        <taxon>Pseudomonadota</taxon>
        <taxon>Alphaproteobacteria</taxon>
        <taxon>Sphingomonadales</taxon>
        <taxon>Sphingomonadaceae</taxon>
        <taxon>Allosphingosinicella</taxon>
    </lineage>
</organism>
<dbReference type="GO" id="GO:0005886">
    <property type="term" value="C:plasma membrane"/>
    <property type="evidence" value="ECO:0007669"/>
    <property type="project" value="UniProtKB-SubCell"/>
</dbReference>
<feature type="transmembrane region" description="Helical" evidence="7">
    <location>
        <begin position="399"/>
        <end position="418"/>
    </location>
</feature>
<evidence type="ECO:0000313" key="9">
    <source>
        <dbReference type="EMBL" id="PSJ43310.1"/>
    </source>
</evidence>
<feature type="domain" description="ABC3 transporter permease C-terminal" evidence="8">
    <location>
        <begin position="698"/>
        <end position="815"/>
    </location>
</feature>
<feature type="transmembrane region" description="Helical" evidence="7">
    <location>
        <begin position="349"/>
        <end position="368"/>
    </location>
</feature>
<comment type="subcellular location">
    <subcellularLocation>
        <location evidence="1">Cell membrane</location>
        <topology evidence="1">Multi-pass membrane protein</topology>
    </subcellularLocation>
</comment>
<name>A0A2P7QZB9_9SPHN</name>
<gene>
    <name evidence="9" type="ORF">C7I55_02745</name>
</gene>
<dbReference type="GO" id="GO:0022857">
    <property type="term" value="F:transmembrane transporter activity"/>
    <property type="evidence" value="ECO:0007669"/>
    <property type="project" value="TreeGrafter"/>
</dbReference>
<feature type="transmembrane region" description="Helical" evidence="7">
    <location>
        <begin position="430"/>
        <end position="456"/>
    </location>
</feature>
<dbReference type="PANTHER" id="PTHR30572">
    <property type="entry name" value="MEMBRANE COMPONENT OF TRANSPORTER-RELATED"/>
    <property type="match status" value="1"/>
</dbReference>
<keyword evidence="10" id="KW-1185">Reference proteome</keyword>
<feature type="transmembrane region" description="Helical" evidence="7">
    <location>
        <begin position="477"/>
        <end position="497"/>
    </location>
</feature>
<dbReference type="Pfam" id="PF02687">
    <property type="entry name" value="FtsX"/>
    <property type="match status" value="2"/>
</dbReference>
<keyword evidence="2" id="KW-1003">Cell membrane</keyword>
<dbReference type="PANTHER" id="PTHR30572:SF4">
    <property type="entry name" value="ABC TRANSPORTER PERMEASE YTRF"/>
    <property type="match status" value="1"/>
</dbReference>
<keyword evidence="5 7" id="KW-0472">Membrane</keyword>
<reference evidence="9 10" key="1">
    <citation type="submission" date="2018-03" db="EMBL/GenBank/DDBJ databases">
        <title>The draft genome of Sphingosinicella sp. GL-C-18.</title>
        <authorList>
            <person name="Liu L."/>
            <person name="Li L."/>
            <person name="Liang L."/>
            <person name="Zhang X."/>
            <person name="Wang T."/>
        </authorList>
    </citation>
    <scope>NUCLEOTIDE SEQUENCE [LARGE SCALE GENOMIC DNA]</scope>
    <source>
        <strain evidence="9 10">GL-C-18</strain>
    </source>
</reference>
<accession>A0A2P7QZB9</accession>
<evidence type="ECO:0000256" key="4">
    <source>
        <dbReference type="ARBA" id="ARBA00022989"/>
    </source>
</evidence>
<evidence type="ECO:0000259" key="8">
    <source>
        <dbReference type="Pfam" id="PF02687"/>
    </source>
</evidence>
<evidence type="ECO:0000256" key="6">
    <source>
        <dbReference type="ARBA" id="ARBA00038076"/>
    </source>
</evidence>
<feature type="transmembrane region" description="Helical" evidence="7">
    <location>
        <begin position="740"/>
        <end position="766"/>
    </location>
</feature>
<evidence type="ECO:0000256" key="1">
    <source>
        <dbReference type="ARBA" id="ARBA00004651"/>
    </source>
</evidence>
<keyword evidence="3 7" id="KW-0812">Transmembrane</keyword>
<evidence type="ECO:0000256" key="5">
    <source>
        <dbReference type="ARBA" id="ARBA00023136"/>
    </source>
</evidence>
<evidence type="ECO:0000313" key="10">
    <source>
        <dbReference type="Proteomes" id="UP000241167"/>
    </source>
</evidence>
<feature type="transmembrane region" description="Helical" evidence="7">
    <location>
        <begin position="21"/>
        <end position="44"/>
    </location>
</feature>
<comment type="similarity">
    <text evidence="6">Belongs to the ABC-4 integral membrane protein family.</text>
</comment>
<feature type="transmembrane region" description="Helical" evidence="7">
    <location>
        <begin position="693"/>
        <end position="719"/>
    </location>
</feature>
<evidence type="ECO:0000256" key="2">
    <source>
        <dbReference type="ARBA" id="ARBA00022475"/>
    </source>
</evidence>
<dbReference type="InterPro" id="IPR003838">
    <property type="entry name" value="ABC3_permease_C"/>
</dbReference>
<evidence type="ECO:0000256" key="3">
    <source>
        <dbReference type="ARBA" id="ARBA00022692"/>
    </source>
</evidence>
<dbReference type="EMBL" id="PXYI01000001">
    <property type="protein sequence ID" value="PSJ43310.1"/>
    <property type="molecule type" value="Genomic_DNA"/>
</dbReference>
<comment type="caution">
    <text evidence="9">The sequence shown here is derived from an EMBL/GenBank/DDBJ whole genome shotgun (WGS) entry which is preliminary data.</text>
</comment>
<feature type="transmembrane region" description="Helical" evidence="7">
    <location>
        <begin position="250"/>
        <end position="279"/>
    </location>
</feature>
<dbReference type="InterPro" id="IPR050250">
    <property type="entry name" value="Macrolide_Exporter_MacB"/>
</dbReference>
<dbReference type="Proteomes" id="UP000241167">
    <property type="component" value="Unassembled WGS sequence"/>
</dbReference>
<feature type="transmembrane region" description="Helical" evidence="7">
    <location>
        <begin position="786"/>
        <end position="806"/>
    </location>
</feature>
<dbReference type="RefSeq" id="WP_106511326.1">
    <property type="nucleotide sequence ID" value="NZ_PXYI01000001.1"/>
</dbReference>
<evidence type="ECO:0000256" key="7">
    <source>
        <dbReference type="SAM" id="Phobius"/>
    </source>
</evidence>
<feature type="domain" description="ABC3 transporter permease C-terminal" evidence="8">
    <location>
        <begin position="257"/>
        <end position="378"/>
    </location>
</feature>
<proteinExistence type="inferred from homology"/>
<feature type="transmembrane region" description="Helical" evidence="7">
    <location>
        <begin position="306"/>
        <end position="329"/>
    </location>
</feature>
<keyword evidence="4 7" id="KW-1133">Transmembrane helix</keyword>
<dbReference type="AlphaFoldDB" id="A0A2P7QZB9"/>
<dbReference type="OrthoDB" id="9770036at2"/>
<protein>
    <submittedName>
        <fullName evidence="9">ABC transporter permease</fullName>
    </submittedName>
</protein>